<dbReference type="InterPro" id="IPR001123">
    <property type="entry name" value="LeuE-type"/>
</dbReference>
<feature type="transmembrane region" description="Helical" evidence="6">
    <location>
        <begin position="75"/>
        <end position="96"/>
    </location>
</feature>
<evidence type="ECO:0000313" key="7">
    <source>
        <dbReference type="EMBL" id="PPC74224.1"/>
    </source>
</evidence>
<keyword evidence="2" id="KW-1003">Cell membrane</keyword>
<feature type="transmembrane region" description="Helical" evidence="6">
    <location>
        <begin position="157"/>
        <end position="178"/>
    </location>
</feature>
<proteinExistence type="predicted"/>
<feature type="transmembrane region" description="Helical" evidence="6">
    <location>
        <begin position="132"/>
        <end position="150"/>
    </location>
</feature>
<protein>
    <submittedName>
        <fullName evidence="7">Lysine transporter LysE</fullName>
    </submittedName>
</protein>
<evidence type="ECO:0000256" key="4">
    <source>
        <dbReference type="ARBA" id="ARBA00022989"/>
    </source>
</evidence>
<dbReference type="OrthoDB" id="581870at2"/>
<organism evidence="7 8">
    <name type="scientific">Proteobacteria bacterium 228</name>
    <dbReference type="NCBI Taxonomy" id="2083153"/>
    <lineage>
        <taxon>Bacteria</taxon>
        <taxon>Pseudomonadati</taxon>
        <taxon>Pseudomonadota</taxon>
    </lineage>
</organism>
<dbReference type="AlphaFoldDB" id="A0A2S5KHD8"/>
<dbReference type="Proteomes" id="UP000238196">
    <property type="component" value="Unassembled WGS sequence"/>
</dbReference>
<evidence type="ECO:0000256" key="3">
    <source>
        <dbReference type="ARBA" id="ARBA00022692"/>
    </source>
</evidence>
<keyword evidence="4 6" id="KW-1133">Transmembrane helix</keyword>
<feature type="transmembrane region" description="Helical" evidence="6">
    <location>
        <begin position="190"/>
        <end position="212"/>
    </location>
</feature>
<dbReference type="GO" id="GO:0005886">
    <property type="term" value="C:plasma membrane"/>
    <property type="evidence" value="ECO:0007669"/>
    <property type="project" value="UniProtKB-SubCell"/>
</dbReference>
<comment type="subcellular location">
    <subcellularLocation>
        <location evidence="1">Cell membrane</location>
        <topology evidence="1">Multi-pass membrane protein</topology>
    </subcellularLocation>
</comment>
<feature type="transmembrane region" description="Helical" evidence="6">
    <location>
        <begin position="40"/>
        <end position="63"/>
    </location>
</feature>
<evidence type="ECO:0000256" key="5">
    <source>
        <dbReference type="ARBA" id="ARBA00023136"/>
    </source>
</evidence>
<comment type="caution">
    <text evidence="7">The sequence shown here is derived from an EMBL/GenBank/DDBJ whole genome shotgun (WGS) entry which is preliminary data.</text>
</comment>
<dbReference type="Pfam" id="PF01810">
    <property type="entry name" value="LysE"/>
    <property type="match status" value="1"/>
</dbReference>
<evidence type="ECO:0000313" key="8">
    <source>
        <dbReference type="Proteomes" id="UP000238196"/>
    </source>
</evidence>
<dbReference type="EMBL" id="PRLP01000155">
    <property type="protein sequence ID" value="PPC74224.1"/>
    <property type="molecule type" value="Genomic_DNA"/>
</dbReference>
<keyword evidence="3 6" id="KW-0812">Transmembrane</keyword>
<sequence length="214" mass="23290">MSFASLLFTLGCVHFAALVAPGPDFALMLRASTLGGRRHAFLLALGLSTAIMMHTAIVTFAASALQQVLPGIMRVLPWLAAAWLGWLGWSCLRAAWQFQPAQGEATATSDNARQLGNGWWTGFATNVLNPKAYVYFFSVIAGMLPAVSPLQFKLSLVALFFVLALGWFGFLGWALNIPRLRNWLMSHERGTLYFTGAILTVFALLLVAQGVARI</sequence>
<dbReference type="PANTHER" id="PTHR30086">
    <property type="entry name" value="ARGININE EXPORTER PROTEIN ARGO"/>
    <property type="match status" value="1"/>
</dbReference>
<keyword evidence="5 6" id="KW-0472">Membrane</keyword>
<gene>
    <name evidence="7" type="ORF">C4K68_26850</name>
</gene>
<evidence type="ECO:0000256" key="1">
    <source>
        <dbReference type="ARBA" id="ARBA00004651"/>
    </source>
</evidence>
<name>A0A2S5KHD8_9PROT</name>
<reference evidence="7 8" key="1">
    <citation type="submission" date="2018-02" db="EMBL/GenBank/DDBJ databases">
        <title>novel marine gammaproteobacteria from coastal saline agro ecosystem.</title>
        <authorList>
            <person name="Krishnan R."/>
            <person name="Ramesh Kumar N."/>
        </authorList>
    </citation>
    <scope>NUCLEOTIDE SEQUENCE [LARGE SCALE GENOMIC DNA]</scope>
    <source>
        <strain evidence="7 8">228</strain>
    </source>
</reference>
<accession>A0A2S5KHD8</accession>
<dbReference type="PANTHER" id="PTHR30086:SF17">
    <property type="entry name" value="LYSE FAMILY TRANSLOCATOR"/>
    <property type="match status" value="1"/>
</dbReference>
<dbReference type="GO" id="GO:0015171">
    <property type="term" value="F:amino acid transmembrane transporter activity"/>
    <property type="evidence" value="ECO:0007669"/>
    <property type="project" value="TreeGrafter"/>
</dbReference>
<evidence type="ECO:0000256" key="2">
    <source>
        <dbReference type="ARBA" id="ARBA00022475"/>
    </source>
</evidence>
<evidence type="ECO:0000256" key="6">
    <source>
        <dbReference type="SAM" id="Phobius"/>
    </source>
</evidence>